<reference evidence="16" key="1">
    <citation type="journal article" date="2014" name="Int. J. Syst. Evol. Microbiol.">
        <title>Complete genome sequence of Corynebacterium casei LMG S-19264T (=DSM 44701T), isolated from a smear-ripened cheese.</title>
        <authorList>
            <consortium name="US DOE Joint Genome Institute (JGI-PGF)"/>
            <person name="Walter F."/>
            <person name="Albersmeier A."/>
            <person name="Kalinowski J."/>
            <person name="Ruckert C."/>
        </authorList>
    </citation>
    <scope>NUCLEOTIDE SEQUENCE</scope>
    <source>
        <strain evidence="16">CGMCC 1.15794</strain>
    </source>
</reference>
<keyword evidence="6 10" id="KW-1133">Transmembrane helix</keyword>
<keyword evidence="17" id="KW-1185">Reference proteome</keyword>
<evidence type="ECO:0000256" key="9">
    <source>
        <dbReference type="RuleBase" id="RU000320"/>
    </source>
</evidence>
<evidence type="ECO:0000256" key="4">
    <source>
        <dbReference type="ARBA" id="ARBA00022475"/>
    </source>
</evidence>
<evidence type="ECO:0000259" key="14">
    <source>
        <dbReference type="Pfam" id="PF13244"/>
    </source>
</evidence>
<feature type="transmembrane region" description="Helical" evidence="10">
    <location>
        <begin position="829"/>
        <end position="850"/>
    </location>
</feature>
<evidence type="ECO:0000313" key="16">
    <source>
        <dbReference type="EMBL" id="GGH50258.1"/>
    </source>
</evidence>
<accession>A0A917IGL0</accession>
<evidence type="ECO:0000256" key="5">
    <source>
        <dbReference type="ARBA" id="ARBA00022692"/>
    </source>
</evidence>
<dbReference type="InterPro" id="IPR001750">
    <property type="entry name" value="ND/Mrp_TM"/>
</dbReference>
<feature type="transmembrane region" description="Helical" evidence="10">
    <location>
        <begin position="603"/>
        <end position="623"/>
    </location>
</feature>
<feature type="domain" description="MrpA C-terminal/MbhD" evidence="14">
    <location>
        <begin position="612"/>
        <end position="675"/>
    </location>
</feature>
<comment type="caution">
    <text evidence="16">The sequence shown here is derived from an EMBL/GenBank/DDBJ whole genome shotgun (WGS) entry which is preliminary data.</text>
</comment>
<evidence type="ECO:0000256" key="7">
    <source>
        <dbReference type="ARBA" id="ARBA00023065"/>
    </source>
</evidence>
<dbReference type="Pfam" id="PF00361">
    <property type="entry name" value="Proton_antipo_M"/>
    <property type="match status" value="1"/>
</dbReference>
<feature type="transmembrane region" description="Helical" evidence="10">
    <location>
        <begin position="691"/>
        <end position="713"/>
    </location>
</feature>
<feature type="transmembrane region" description="Helical" evidence="10">
    <location>
        <begin position="293"/>
        <end position="312"/>
    </location>
</feature>
<feature type="transmembrane region" description="Helical" evidence="10">
    <location>
        <begin position="194"/>
        <end position="215"/>
    </location>
</feature>
<proteinExistence type="predicted"/>
<dbReference type="InterPro" id="IPR025383">
    <property type="entry name" value="MrpA_C/MbhD"/>
</dbReference>
<feature type="domain" description="MrpA C-terminal/MbhE" evidence="15">
    <location>
        <begin position="691"/>
        <end position="765"/>
    </location>
</feature>
<feature type="transmembrane region" description="Helical" evidence="10">
    <location>
        <begin position="894"/>
        <end position="914"/>
    </location>
</feature>
<feature type="transmembrane region" description="Helical" evidence="10">
    <location>
        <begin position="363"/>
        <end position="386"/>
    </location>
</feature>
<reference evidence="16" key="2">
    <citation type="submission" date="2020-09" db="EMBL/GenBank/DDBJ databases">
        <authorList>
            <person name="Sun Q."/>
            <person name="Zhou Y."/>
        </authorList>
    </citation>
    <scope>NUCLEOTIDE SEQUENCE</scope>
    <source>
        <strain evidence="16">CGMCC 1.15794</strain>
    </source>
</reference>
<dbReference type="InterPro" id="IPR050616">
    <property type="entry name" value="CPA3_Na-H_Antiporter_A"/>
</dbReference>
<feature type="transmembrane region" description="Helical" evidence="10">
    <location>
        <begin position="318"/>
        <end position="342"/>
    </location>
</feature>
<dbReference type="Pfam" id="PF04039">
    <property type="entry name" value="MnhB"/>
    <property type="match status" value="1"/>
</dbReference>
<dbReference type="AlphaFoldDB" id="A0A917IGL0"/>
<dbReference type="GO" id="GO:0015297">
    <property type="term" value="F:antiporter activity"/>
    <property type="evidence" value="ECO:0007669"/>
    <property type="project" value="UniProtKB-KW"/>
</dbReference>
<organism evidence="16 17">
    <name type="scientific">Microbacterium album</name>
    <dbReference type="NCBI Taxonomy" id="2053191"/>
    <lineage>
        <taxon>Bacteria</taxon>
        <taxon>Bacillati</taxon>
        <taxon>Actinomycetota</taxon>
        <taxon>Actinomycetes</taxon>
        <taxon>Micrococcales</taxon>
        <taxon>Microbacteriaceae</taxon>
        <taxon>Microbacterium</taxon>
    </lineage>
</organism>
<gene>
    <name evidence="16" type="ORF">GCM10010921_28870</name>
</gene>
<dbReference type="PRINTS" id="PR01434">
    <property type="entry name" value="NADHDHGNASE5"/>
</dbReference>
<dbReference type="PANTHER" id="PTHR43373">
    <property type="entry name" value="NA(+)/H(+) ANTIPORTER SUBUNIT"/>
    <property type="match status" value="1"/>
</dbReference>
<evidence type="ECO:0000256" key="10">
    <source>
        <dbReference type="SAM" id="Phobius"/>
    </source>
</evidence>
<evidence type="ECO:0000256" key="2">
    <source>
        <dbReference type="ARBA" id="ARBA00022448"/>
    </source>
</evidence>
<keyword evidence="7" id="KW-0406">Ion transport</keyword>
<dbReference type="Pfam" id="PF13244">
    <property type="entry name" value="MbhD"/>
    <property type="match status" value="1"/>
</dbReference>
<dbReference type="Pfam" id="PF00662">
    <property type="entry name" value="Proton_antipo_N"/>
    <property type="match status" value="1"/>
</dbReference>
<protein>
    <submittedName>
        <fullName evidence="16">Monovalent cation/H+ antiporter subunit A</fullName>
    </submittedName>
</protein>
<evidence type="ECO:0000256" key="6">
    <source>
        <dbReference type="ARBA" id="ARBA00022989"/>
    </source>
</evidence>
<feature type="transmembrane region" description="Helical" evidence="10">
    <location>
        <begin position="452"/>
        <end position="472"/>
    </location>
</feature>
<name>A0A917IGL0_9MICO</name>
<feature type="transmembrane region" description="Helical" evidence="10">
    <location>
        <begin position="934"/>
        <end position="956"/>
    </location>
</feature>
<evidence type="ECO:0000313" key="17">
    <source>
        <dbReference type="Proteomes" id="UP000657592"/>
    </source>
</evidence>
<dbReference type="NCBIfam" id="NF009284">
    <property type="entry name" value="PRK12644.1"/>
    <property type="match status" value="1"/>
</dbReference>
<evidence type="ECO:0000259" key="15">
    <source>
        <dbReference type="Pfam" id="PF20501"/>
    </source>
</evidence>
<feature type="transmembrane region" description="Helical" evidence="10">
    <location>
        <begin position="630"/>
        <end position="647"/>
    </location>
</feature>
<feature type="transmembrane region" description="Helical" evidence="10">
    <location>
        <begin position="507"/>
        <end position="526"/>
    </location>
</feature>
<feature type="transmembrane region" description="Helical" evidence="10">
    <location>
        <begin position="158"/>
        <end position="182"/>
    </location>
</feature>
<dbReference type="Proteomes" id="UP000657592">
    <property type="component" value="Unassembled WGS sequence"/>
</dbReference>
<feature type="domain" description="NADH-Ubiquinone oxidoreductase (complex I) chain 5 N-terminal" evidence="12">
    <location>
        <begin position="63"/>
        <end position="108"/>
    </location>
</feature>
<feature type="transmembrane region" description="Helical" evidence="10">
    <location>
        <begin position="266"/>
        <end position="286"/>
    </location>
</feature>
<dbReference type="InterPro" id="IPR046806">
    <property type="entry name" value="MrpA_C/MbhE"/>
</dbReference>
<feature type="transmembrane region" description="Helical" evidence="10">
    <location>
        <begin position="751"/>
        <end position="768"/>
    </location>
</feature>
<feature type="transmembrane region" description="Helical" evidence="10">
    <location>
        <begin position="653"/>
        <end position="671"/>
    </location>
</feature>
<evidence type="ECO:0000256" key="8">
    <source>
        <dbReference type="ARBA" id="ARBA00023136"/>
    </source>
</evidence>
<dbReference type="Pfam" id="PF20501">
    <property type="entry name" value="MbhE"/>
    <property type="match status" value="1"/>
</dbReference>
<evidence type="ECO:0000259" key="11">
    <source>
        <dbReference type="Pfam" id="PF00361"/>
    </source>
</evidence>
<keyword evidence="4" id="KW-1003">Cell membrane</keyword>
<feature type="transmembrane region" description="Helical" evidence="10">
    <location>
        <begin position="856"/>
        <end position="873"/>
    </location>
</feature>
<keyword evidence="5 9" id="KW-0812">Transmembrane</keyword>
<feature type="domain" description="Na+/H+ antiporter MnhB subunit-related protein" evidence="13">
    <location>
        <begin position="830"/>
        <end position="953"/>
    </location>
</feature>
<feature type="transmembrane region" description="Helical" evidence="10">
    <location>
        <begin position="74"/>
        <end position="93"/>
    </location>
</feature>
<evidence type="ECO:0000256" key="1">
    <source>
        <dbReference type="ARBA" id="ARBA00004651"/>
    </source>
</evidence>
<feature type="transmembrane region" description="Helical" evidence="10">
    <location>
        <begin position="105"/>
        <end position="122"/>
    </location>
</feature>
<keyword evidence="2" id="KW-0813">Transport</keyword>
<feature type="transmembrane region" description="Helical" evidence="10">
    <location>
        <begin position="236"/>
        <end position="254"/>
    </location>
</feature>
<feature type="transmembrane region" description="Helical" evidence="10">
    <location>
        <begin position="571"/>
        <end position="591"/>
    </location>
</feature>
<dbReference type="GO" id="GO:0005886">
    <property type="term" value="C:plasma membrane"/>
    <property type="evidence" value="ECO:0007669"/>
    <property type="project" value="UniProtKB-SubCell"/>
</dbReference>
<feature type="transmembrane region" description="Helical" evidence="10">
    <location>
        <begin position="128"/>
        <end position="146"/>
    </location>
</feature>
<dbReference type="GO" id="GO:0006811">
    <property type="term" value="P:monoatomic ion transport"/>
    <property type="evidence" value="ECO:0007669"/>
    <property type="project" value="UniProtKB-KW"/>
</dbReference>
<keyword evidence="3" id="KW-0050">Antiport</keyword>
<evidence type="ECO:0000259" key="12">
    <source>
        <dbReference type="Pfam" id="PF00662"/>
    </source>
</evidence>
<comment type="subcellular location">
    <subcellularLocation>
        <location evidence="1">Cell membrane</location>
        <topology evidence="1">Multi-pass membrane protein</topology>
    </subcellularLocation>
    <subcellularLocation>
        <location evidence="9">Membrane</location>
        <topology evidence="9">Multi-pass membrane protein</topology>
    </subcellularLocation>
</comment>
<dbReference type="RefSeq" id="WP_188757100.1">
    <property type="nucleotide sequence ID" value="NZ_BMJY01000020.1"/>
</dbReference>
<sequence>MLYLLLAFAVGSLALTFLAKPLGARVFYVAAIFPLAALVHAVLASGRVLRGDIPFDSYPWIEPLGVEISMRMDTLSWIMTLVVTGIGALVLLYCRWYFRGKTEGLGRFSSVLLAFAGTMYGLVLTDDIVMLVMFWEITSILSYLLIGHYHLRAASRRAALQALLVTTLGGLVMLIGVVLLAVESGTTSVSEILALAPTGVLVNVSLVLLLVGALSKSAIFPFHFWLPGAMTAPTPVSAYLHAAAMVKAGIYLLARLAPTFAEAEPWRPIVVILGIFTMLLGGWQALREVDLKRILAFGTVSQLGFISVVVGFGTRDAALAGVALLLGHALFKSALFLVVGVIDRQLSTRDIDALSGVGRQAPVMAATSFIAVASMAGLPPTIGFVAKEAALSGLLGAARAGDIWGTIALVGVVIGSALTVAYGIRFVWGAFWTKHGRDGAPRERTEWPDPPLGFLAVPLVLATLGLAAGLVAPMVDTLLAPYADTAAAIAPVADYPYHLALWHGFELALLLSLLSLLVGIGIHWITRATGWDITGRVLPFTAADAYHGVTRAVDRLSVAVTSLTQRGSLPIYVGTVFVVLVAGEAAALIGGHEWRLALDDWQHPAQLAVAPLMIAAGIVAIVARKRYTGVVLVSVTSLGMIVLFATMGAPDLALTQVVIEAVTLIAFALVLRRLPSRMGAHHGSSRPLLRALIAVAVGVTMAAVVVIATSARIHEPVSVSWPELAYEIGHGRNVVNVALVDIRGWDTMGELSVLIVAATGVASLVFVTHRSDTLQRLAPRLSAAKRRAARTRPLVETTEGIQVQTSGNSDRPRAWLLGGQRMSAESRSIILEVVVRILFHSIIVASLYLLFAGHNLPGGGFAGGLLAGMALVMRYIAGGRYELGVAAPTDAGQILGVGMLIAVGTAVAPMFMGLDPLTRIIWEAEVPVLGHVEFVTSTLFDIGVYLVVIGLVLDVLRSLGAEVDRQLKDDPPRWRATERTGGAR</sequence>
<dbReference type="InterPro" id="IPR007182">
    <property type="entry name" value="MnhB"/>
</dbReference>
<dbReference type="InterPro" id="IPR001516">
    <property type="entry name" value="Proton_antipo_N"/>
</dbReference>
<evidence type="ECO:0000256" key="3">
    <source>
        <dbReference type="ARBA" id="ARBA00022449"/>
    </source>
</evidence>
<dbReference type="EMBL" id="BMJY01000020">
    <property type="protein sequence ID" value="GGH50258.1"/>
    <property type="molecule type" value="Genomic_DNA"/>
</dbReference>
<dbReference type="PANTHER" id="PTHR43373:SF1">
    <property type="entry name" value="NA(+)_H(+) ANTIPORTER SUBUNIT A"/>
    <property type="match status" value="1"/>
</dbReference>
<feature type="transmembrane region" description="Helical" evidence="10">
    <location>
        <begin position="406"/>
        <end position="431"/>
    </location>
</feature>
<evidence type="ECO:0000259" key="13">
    <source>
        <dbReference type="Pfam" id="PF04039"/>
    </source>
</evidence>
<keyword evidence="8 10" id="KW-0472">Membrane</keyword>
<feature type="domain" description="NADH:quinone oxidoreductase/Mrp antiporter transmembrane" evidence="11">
    <location>
        <begin position="126"/>
        <end position="412"/>
    </location>
</feature>